<evidence type="ECO:0000256" key="2">
    <source>
        <dbReference type="ARBA" id="ARBA00022723"/>
    </source>
</evidence>
<dbReference type="KEGG" id="rpla:A4Z71_00365"/>
<dbReference type="Proteomes" id="UP000243784">
    <property type="component" value="Chromosome"/>
</dbReference>
<dbReference type="STRING" id="535712.A4Z71_00365"/>
<dbReference type="InterPro" id="IPR036849">
    <property type="entry name" value="Enolase-like_C_sf"/>
</dbReference>
<dbReference type="SMART" id="SM00922">
    <property type="entry name" value="MR_MLE"/>
    <property type="match status" value="1"/>
</dbReference>
<dbReference type="PANTHER" id="PTHR13794:SF58">
    <property type="entry name" value="MITOCHONDRIAL ENOLASE SUPERFAMILY MEMBER 1"/>
    <property type="match status" value="1"/>
</dbReference>
<dbReference type="EMBL" id="CP015208">
    <property type="protein sequence ID" value="AOY55513.1"/>
    <property type="molecule type" value="Genomic_DNA"/>
</dbReference>
<dbReference type="SUPFAM" id="SSF51604">
    <property type="entry name" value="Enolase C-terminal domain-like"/>
    <property type="match status" value="1"/>
</dbReference>
<comment type="cofactor">
    <cofactor evidence="1">
        <name>Mg(2+)</name>
        <dbReference type="ChEBI" id="CHEBI:18420"/>
    </cofactor>
</comment>
<dbReference type="Gene3D" id="3.30.390.10">
    <property type="entry name" value="Enolase-like, N-terminal domain"/>
    <property type="match status" value="1"/>
</dbReference>
<dbReference type="GO" id="GO:0016836">
    <property type="term" value="F:hydro-lyase activity"/>
    <property type="evidence" value="ECO:0007669"/>
    <property type="project" value="TreeGrafter"/>
</dbReference>
<dbReference type="GO" id="GO:0000287">
    <property type="term" value="F:magnesium ion binding"/>
    <property type="evidence" value="ECO:0007669"/>
    <property type="project" value="TreeGrafter"/>
</dbReference>
<keyword evidence="6" id="KW-1185">Reference proteome</keyword>
<gene>
    <name evidence="5" type="ORF">A4Z71_00365</name>
</gene>
<evidence type="ECO:0000313" key="5">
    <source>
        <dbReference type="EMBL" id="AOY55513.1"/>
    </source>
</evidence>
<feature type="domain" description="Mandelate racemase/muconate lactonizing enzyme C-terminal" evidence="4">
    <location>
        <begin position="130"/>
        <end position="237"/>
    </location>
</feature>
<dbReference type="SFLD" id="SFLDS00001">
    <property type="entry name" value="Enolase"/>
    <property type="match status" value="1"/>
</dbReference>
<name>A0A1D9DXI2_9MICO</name>
<evidence type="ECO:0000256" key="3">
    <source>
        <dbReference type="ARBA" id="ARBA00022842"/>
    </source>
</evidence>
<sequence>MKITDIKLTRMRLPLDPPFNAAWDPNPRREFTATLVTVETDQGVTGYGSGDTMDGFDAYQHLFIGTNPLEILNQVKRIETINFHGGRYWPLEVALWDIIGKVAGLPVATLFGGAQNKIDAYASSGELKAPAARADAAVAAKELGFKAMKIRIARDRLVEGIASVRAAREAVGADFDLMVDMNQMWRMSGDIEPALPLAKVHSVAKELHELGVLWVEEPLPQADIPGMKRVRSEVGIQVSGGEMVRSIGELAHLIENDALDIYQPDVVLAVGMLRARQVAEAAALKHRQFTPHSWTNGLGVLANLHVVCGVGGGPYFEFPFDPPGWTVERRDFFIKPVNVNREGQVMVPDAAGLGVEIDFDAVKRFTI</sequence>
<keyword evidence="5" id="KW-0413">Isomerase</keyword>
<dbReference type="Pfam" id="PF13378">
    <property type="entry name" value="MR_MLE_C"/>
    <property type="match status" value="1"/>
</dbReference>
<proteinExistence type="predicted"/>
<dbReference type="GO" id="GO:0016853">
    <property type="term" value="F:isomerase activity"/>
    <property type="evidence" value="ECO:0007669"/>
    <property type="project" value="UniProtKB-KW"/>
</dbReference>
<dbReference type="CDD" id="cd03316">
    <property type="entry name" value="MR_like"/>
    <property type="match status" value="1"/>
</dbReference>
<dbReference type="InterPro" id="IPR029017">
    <property type="entry name" value="Enolase-like_N"/>
</dbReference>
<evidence type="ECO:0000259" key="4">
    <source>
        <dbReference type="SMART" id="SM00922"/>
    </source>
</evidence>
<dbReference type="SFLD" id="SFLDG00179">
    <property type="entry name" value="mandelate_racemase"/>
    <property type="match status" value="1"/>
</dbReference>
<evidence type="ECO:0000256" key="1">
    <source>
        <dbReference type="ARBA" id="ARBA00001946"/>
    </source>
</evidence>
<protein>
    <submittedName>
        <fullName evidence="5">Isomerase</fullName>
    </submittedName>
</protein>
<dbReference type="OrthoDB" id="9802699at2"/>
<accession>A0A1D9DXI2</accession>
<dbReference type="AlphaFoldDB" id="A0A1D9DXI2"/>
<organism evidence="5 6">
    <name type="scientific">Candidatus Rhodoluna planktonica</name>
    <dbReference type="NCBI Taxonomy" id="535712"/>
    <lineage>
        <taxon>Bacteria</taxon>
        <taxon>Bacillati</taxon>
        <taxon>Actinomycetota</taxon>
        <taxon>Actinomycetes</taxon>
        <taxon>Micrococcales</taxon>
        <taxon>Microbacteriaceae</taxon>
        <taxon>Luna cluster</taxon>
        <taxon>Luna-1 subcluster</taxon>
        <taxon>Rhodoluna</taxon>
    </lineage>
</organism>
<keyword evidence="2" id="KW-0479">Metal-binding</keyword>
<dbReference type="Gene3D" id="3.20.20.120">
    <property type="entry name" value="Enolase-like C-terminal domain"/>
    <property type="match status" value="1"/>
</dbReference>
<evidence type="ECO:0000313" key="6">
    <source>
        <dbReference type="Proteomes" id="UP000243784"/>
    </source>
</evidence>
<keyword evidence="3" id="KW-0460">Magnesium</keyword>
<dbReference type="PANTHER" id="PTHR13794">
    <property type="entry name" value="ENOLASE SUPERFAMILY, MANDELATE RACEMASE"/>
    <property type="match status" value="1"/>
</dbReference>
<dbReference type="InterPro" id="IPR046945">
    <property type="entry name" value="RHMD-like"/>
</dbReference>
<dbReference type="GO" id="GO:0016052">
    <property type="term" value="P:carbohydrate catabolic process"/>
    <property type="evidence" value="ECO:0007669"/>
    <property type="project" value="TreeGrafter"/>
</dbReference>
<dbReference type="SUPFAM" id="SSF54826">
    <property type="entry name" value="Enolase N-terminal domain-like"/>
    <property type="match status" value="1"/>
</dbReference>
<dbReference type="InterPro" id="IPR029065">
    <property type="entry name" value="Enolase_C-like"/>
</dbReference>
<reference evidence="5 6" key="1">
    <citation type="journal article" date="2016" name="Biochim. Biophys. Acta">
        <title>Photochemical characterization of actinorhodopsin and its functional existence in the natural host.</title>
        <authorList>
            <person name="Nakamura S."/>
            <person name="Kikukawa T."/>
            <person name="Tamogami J."/>
            <person name="Kamiya M."/>
            <person name="Aizawa T."/>
            <person name="Hahn M.W."/>
            <person name="Ihara K."/>
            <person name="Kamo N."/>
            <person name="Demura M."/>
        </authorList>
    </citation>
    <scope>NUCLEOTIDE SEQUENCE [LARGE SCALE GENOMIC DNA]</scope>
    <source>
        <strain evidence="5 6">MWH-Dar1</strain>
    </source>
</reference>
<dbReference type="InterPro" id="IPR013342">
    <property type="entry name" value="Mandelate_racemase_C"/>
</dbReference>